<keyword evidence="5 6" id="KW-0234">DNA repair</keyword>
<comment type="subcellular location">
    <subcellularLocation>
        <location evidence="6">Cytoplasm</location>
    </subcellularLocation>
</comment>
<comment type="caution">
    <text evidence="8">The sequence shown here is derived from an EMBL/GenBank/DDBJ whole genome shotgun (WGS) entry which is preliminary data.</text>
</comment>
<keyword evidence="4 6" id="KW-0233">DNA recombination</keyword>
<evidence type="ECO:0000313" key="9">
    <source>
        <dbReference type="Proteomes" id="UP000004057"/>
    </source>
</evidence>
<evidence type="ECO:0000256" key="2">
    <source>
        <dbReference type="ARBA" id="ARBA00022763"/>
    </source>
</evidence>
<comment type="similarity">
    <text evidence="6">Belongs to the RuvA family.</text>
</comment>
<dbReference type="Proteomes" id="UP000004057">
    <property type="component" value="Unassembled WGS sequence"/>
</dbReference>
<evidence type="ECO:0000256" key="1">
    <source>
        <dbReference type="ARBA" id="ARBA00022490"/>
    </source>
</evidence>
<evidence type="ECO:0000256" key="4">
    <source>
        <dbReference type="ARBA" id="ARBA00023172"/>
    </source>
</evidence>
<comment type="domain">
    <text evidence="6">Has three domains with a flexible linker between the domains II and III and assumes an 'L' shape. Domain III is highly mobile and contacts RuvB.</text>
</comment>
<keyword evidence="8" id="KW-0067">ATP-binding</keyword>
<dbReference type="InterPro" id="IPR000085">
    <property type="entry name" value="RuvA"/>
</dbReference>
<dbReference type="GO" id="GO:0009378">
    <property type="term" value="F:four-way junction helicase activity"/>
    <property type="evidence" value="ECO:0007669"/>
    <property type="project" value="InterPro"/>
</dbReference>
<dbReference type="NCBIfam" id="TIGR00084">
    <property type="entry name" value="ruvA"/>
    <property type="match status" value="1"/>
</dbReference>
<dbReference type="InterPro" id="IPR012340">
    <property type="entry name" value="NA-bd_OB-fold"/>
</dbReference>
<sequence>MYASICGTVQDINANLIYLEHNNYGYEINLVTNKLFEFKKAMQIKLYTFLIVEDYFQWYGFLDLATKKIFCDLLAIPTIGVKTAVKLLQQISVEDLLTLVQQNNLHKIEQLRGLKVHSGRILFNALQKIYFTKKYNNLQNKVINCLKTLGYSLTTIYQTINAIKQPPTQLDQYLKIVLTAISKNAVT</sequence>
<proteinExistence type="inferred from homology"/>
<evidence type="ECO:0000256" key="3">
    <source>
        <dbReference type="ARBA" id="ARBA00023125"/>
    </source>
</evidence>
<evidence type="ECO:0000256" key="5">
    <source>
        <dbReference type="ARBA" id="ARBA00023204"/>
    </source>
</evidence>
<keyword evidence="8" id="KW-0347">Helicase</keyword>
<dbReference type="GO" id="GO:0005737">
    <property type="term" value="C:cytoplasm"/>
    <property type="evidence" value="ECO:0007669"/>
    <property type="project" value="UniProtKB-SubCell"/>
</dbReference>
<evidence type="ECO:0000259" key="7">
    <source>
        <dbReference type="Pfam" id="PF01330"/>
    </source>
</evidence>
<evidence type="ECO:0000256" key="6">
    <source>
        <dbReference type="HAMAP-Rule" id="MF_00031"/>
    </source>
</evidence>
<feature type="region of interest" description="Domain III" evidence="6">
    <location>
        <begin position="141"/>
        <end position="187"/>
    </location>
</feature>
<dbReference type="Pfam" id="PF01330">
    <property type="entry name" value="RuvA_N"/>
    <property type="match status" value="1"/>
</dbReference>
<dbReference type="GO" id="GO:0000400">
    <property type="term" value="F:four-way junction DNA binding"/>
    <property type="evidence" value="ECO:0007669"/>
    <property type="project" value="UniProtKB-UniRule"/>
</dbReference>
<dbReference type="RefSeq" id="WP_004029004.1">
    <property type="nucleotide sequence ID" value="NZ_AGBZ02000001.1"/>
</dbReference>
<comment type="caution">
    <text evidence="6">Lacks conserved residue(s) required for the propagation of feature annotation.</text>
</comment>
<dbReference type="SUPFAM" id="SSF47781">
    <property type="entry name" value="RuvA domain 2-like"/>
    <property type="match status" value="1"/>
</dbReference>
<feature type="domain" description="DNA helicase Holliday junction RuvA type" evidence="7">
    <location>
        <begin position="1"/>
        <end position="59"/>
    </location>
</feature>
<evidence type="ECO:0000313" key="8">
    <source>
        <dbReference type="EMBL" id="KAI93066.1"/>
    </source>
</evidence>
<dbReference type="EMBL" id="AGBZ02000001">
    <property type="protein sequence ID" value="KAI93066.1"/>
    <property type="molecule type" value="Genomic_DNA"/>
</dbReference>
<keyword evidence="2 6" id="KW-0227">DNA damage</keyword>
<keyword evidence="3 6" id="KW-0238">DNA-binding</keyword>
<name>A0AAI9T408_SPIME</name>
<dbReference type="GO" id="GO:0005524">
    <property type="term" value="F:ATP binding"/>
    <property type="evidence" value="ECO:0007669"/>
    <property type="project" value="InterPro"/>
</dbReference>
<comment type="subunit">
    <text evidence="6">Homotetramer. Forms an RuvA(8)-RuvB(12)-Holliday junction (HJ) complex. HJ DNA is sandwiched between 2 RuvA tetramers; dsDNA enters through RuvA and exits via RuvB. An RuvB hexamer assembles on each DNA strand where it exits the tetramer. Each RuvB hexamer is contacted by two RuvA subunits (via domain III) on 2 adjacent RuvB subunits; this complex drives branch migration. In the full resolvosome a probable DNA-RuvA(4)-RuvB(12)-RuvC(2) complex forms which resolves the HJ.</text>
</comment>
<gene>
    <name evidence="6" type="primary">ruvA</name>
    <name evidence="8" type="ORF">SPM_003660</name>
</gene>
<dbReference type="GO" id="GO:0048476">
    <property type="term" value="C:Holliday junction resolvase complex"/>
    <property type="evidence" value="ECO:0007669"/>
    <property type="project" value="UniProtKB-UniRule"/>
</dbReference>
<dbReference type="InterPro" id="IPR013849">
    <property type="entry name" value="DNA_helicase_Holl-junc_RuvA_I"/>
</dbReference>
<dbReference type="GO" id="GO:0006281">
    <property type="term" value="P:DNA repair"/>
    <property type="evidence" value="ECO:0007669"/>
    <property type="project" value="UniProtKB-UniRule"/>
</dbReference>
<dbReference type="InterPro" id="IPR010994">
    <property type="entry name" value="RuvA_2-like"/>
</dbReference>
<dbReference type="Gene3D" id="1.10.150.20">
    <property type="entry name" value="5' to 3' exonuclease, C-terminal subdomain"/>
    <property type="match status" value="1"/>
</dbReference>
<dbReference type="HAMAP" id="MF_00031">
    <property type="entry name" value="DNA_HJ_migration_RuvA"/>
    <property type="match status" value="1"/>
</dbReference>
<dbReference type="SUPFAM" id="SSF50249">
    <property type="entry name" value="Nucleic acid-binding proteins"/>
    <property type="match status" value="1"/>
</dbReference>
<reference evidence="8 9" key="1">
    <citation type="journal article" date="2012" name="J. Proteome Res.">
        <title>Application of Spiroplasma melliferum proteogenomic profiling for the discovery of virulence factors and pathogenicity mechanisms in host-associated spiroplasmas.</title>
        <authorList>
            <person name="Alexeev D."/>
            <person name="Kostrjukova E."/>
            <person name="Aliper A."/>
            <person name="Popenko A."/>
            <person name="Bazaleev N."/>
            <person name="Tyakht A."/>
            <person name="Selezneva O."/>
            <person name="Akopian T."/>
            <person name="Prichodko E."/>
            <person name="Kondratov I."/>
            <person name="Chukin M."/>
            <person name="Demina I."/>
            <person name="Galyamina M."/>
            <person name="Kamashev D."/>
            <person name="Vanyushkina A."/>
            <person name="Ladygina V."/>
            <person name="Levitskii S."/>
            <person name="Lazarev V."/>
            <person name="Govorun V."/>
        </authorList>
    </citation>
    <scope>NUCLEOTIDE SEQUENCE [LARGE SCALE GENOMIC DNA]</scope>
    <source>
        <strain evidence="8 9">KC3</strain>
    </source>
</reference>
<comment type="function">
    <text evidence="6">The RuvA-RuvB-RuvC complex processes Holliday junction (HJ) DNA during genetic recombination and DNA repair, while the RuvA-RuvB complex plays an important role in the rescue of blocked DNA replication forks via replication fork reversal (RFR). RuvA specifically binds to HJ cruciform DNA, conferring on it an open structure. The RuvB hexamer acts as an ATP-dependent pump, pulling dsDNA into and through the RuvAB complex. HJ branch migration allows RuvC to scan DNA until it finds its consensus sequence, where it cleaves and resolves the cruciform DNA.</text>
</comment>
<dbReference type="AlphaFoldDB" id="A0AAI9T408"/>
<keyword evidence="8" id="KW-0547">Nucleotide-binding</keyword>
<accession>A0AAI9T408</accession>
<keyword evidence="8" id="KW-0378">Hydrolase</keyword>
<protein>
    <recommendedName>
        <fullName evidence="6">Holliday junction branch migration complex subunit RuvA</fullName>
    </recommendedName>
</protein>
<keyword evidence="1 6" id="KW-0963">Cytoplasm</keyword>
<dbReference type="Gene3D" id="2.40.50.140">
    <property type="entry name" value="Nucleic acid-binding proteins"/>
    <property type="match status" value="1"/>
</dbReference>
<organism evidence="8 9">
    <name type="scientific">Spiroplasma melliferum KC3</name>
    <dbReference type="NCBI Taxonomy" id="570509"/>
    <lineage>
        <taxon>Bacteria</taxon>
        <taxon>Bacillati</taxon>
        <taxon>Mycoplasmatota</taxon>
        <taxon>Mollicutes</taxon>
        <taxon>Entomoplasmatales</taxon>
        <taxon>Spiroplasmataceae</taxon>
        <taxon>Spiroplasma</taxon>
    </lineage>
</organism>
<dbReference type="GO" id="GO:0006310">
    <property type="term" value="P:DNA recombination"/>
    <property type="evidence" value="ECO:0007669"/>
    <property type="project" value="UniProtKB-UniRule"/>
</dbReference>